<proteinExistence type="predicted"/>
<evidence type="ECO:0000313" key="2">
    <source>
        <dbReference type="Proteomes" id="UP001612928"/>
    </source>
</evidence>
<dbReference type="Gene3D" id="3.40.50.150">
    <property type="entry name" value="Vaccinia Virus protein VP39"/>
    <property type="match status" value="1"/>
</dbReference>
<dbReference type="Proteomes" id="UP001612928">
    <property type="component" value="Unassembled WGS sequence"/>
</dbReference>
<dbReference type="RefSeq" id="WP_397021436.1">
    <property type="nucleotide sequence ID" value="NZ_JBITMB010000003.1"/>
</dbReference>
<evidence type="ECO:0000313" key="1">
    <source>
        <dbReference type="EMBL" id="MFI7441552.1"/>
    </source>
</evidence>
<protein>
    <submittedName>
        <fullName evidence="1">SAM-dependent methyltransferase</fullName>
        <ecNumber evidence="1">2.1.1.-</ecNumber>
    </submittedName>
</protein>
<dbReference type="GO" id="GO:0032259">
    <property type="term" value="P:methylation"/>
    <property type="evidence" value="ECO:0007669"/>
    <property type="project" value="UniProtKB-KW"/>
</dbReference>
<organism evidence="1 2">
    <name type="scientific">Nonomuraea indica</name>
    <dbReference type="NCBI Taxonomy" id="1581193"/>
    <lineage>
        <taxon>Bacteria</taxon>
        <taxon>Bacillati</taxon>
        <taxon>Actinomycetota</taxon>
        <taxon>Actinomycetes</taxon>
        <taxon>Streptosporangiales</taxon>
        <taxon>Streptosporangiaceae</taxon>
        <taxon>Nonomuraea</taxon>
    </lineage>
</organism>
<dbReference type="InterPro" id="IPR029063">
    <property type="entry name" value="SAM-dependent_MTases_sf"/>
</dbReference>
<dbReference type="Pfam" id="PF04672">
    <property type="entry name" value="Methyltransf_19"/>
    <property type="match status" value="1"/>
</dbReference>
<accession>A0ABW8A4Y5</accession>
<keyword evidence="1" id="KW-0808">Transferase</keyword>
<keyword evidence="1" id="KW-0489">Methyltransferase</keyword>
<dbReference type="PIRSF" id="PIRSF017393">
    <property type="entry name" value="MTase_SAV2177"/>
    <property type="match status" value="1"/>
</dbReference>
<reference evidence="1 2" key="1">
    <citation type="submission" date="2024-10" db="EMBL/GenBank/DDBJ databases">
        <title>The Natural Products Discovery Center: Release of the First 8490 Sequenced Strains for Exploring Actinobacteria Biosynthetic Diversity.</title>
        <authorList>
            <person name="Kalkreuter E."/>
            <person name="Kautsar S.A."/>
            <person name="Yang D."/>
            <person name="Bader C.D."/>
            <person name="Teijaro C.N."/>
            <person name="Fluegel L."/>
            <person name="Davis C.M."/>
            <person name="Simpson J.R."/>
            <person name="Lauterbach L."/>
            <person name="Steele A.D."/>
            <person name="Gui C."/>
            <person name="Meng S."/>
            <person name="Li G."/>
            <person name="Viehrig K."/>
            <person name="Ye F."/>
            <person name="Su P."/>
            <person name="Kiefer A.F."/>
            <person name="Nichols A."/>
            <person name="Cepeda A.J."/>
            <person name="Yan W."/>
            <person name="Fan B."/>
            <person name="Jiang Y."/>
            <person name="Adhikari A."/>
            <person name="Zheng C.-J."/>
            <person name="Schuster L."/>
            <person name="Cowan T.M."/>
            <person name="Smanski M.J."/>
            <person name="Chevrette M.G."/>
            <person name="De Carvalho L.P.S."/>
            <person name="Shen B."/>
        </authorList>
    </citation>
    <scope>NUCLEOTIDE SEQUENCE [LARGE SCALE GENOMIC DNA]</scope>
    <source>
        <strain evidence="1 2">NPDC049503</strain>
    </source>
</reference>
<sequence>MERELQGFDPTTPNIARLYDYLLGGKDHLAVDREAAEEMLRAAPEMRAAARANRAFVLRAVRRLAEAGVRQFVDIGTGLPTRATVHEVAGRAAPGARVAYVDHDPVVLTHLRALPADDGRTAVAEGDLRDPEAILGHPDVLRVIDFAEPVGIVLGAVLHFVGDADGPARIVAALRRAMAPGSHLVLSHATGDARPAAVAAAGEVYRRAGIPFTPRGRDRIAELLAGFEPAEPGLVWLPQWRPDEADAVDFTADPAASLALGGVGRRA</sequence>
<keyword evidence="2" id="KW-1185">Reference proteome</keyword>
<dbReference type="EMBL" id="JBITMB010000003">
    <property type="protein sequence ID" value="MFI7441552.1"/>
    <property type="molecule type" value="Genomic_DNA"/>
</dbReference>
<dbReference type="SUPFAM" id="SSF53335">
    <property type="entry name" value="S-adenosyl-L-methionine-dependent methyltransferases"/>
    <property type="match status" value="1"/>
</dbReference>
<dbReference type="EC" id="2.1.1.-" evidence="1"/>
<dbReference type="InterPro" id="IPR006764">
    <property type="entry name" value="SAM_dep_MeTrfase_SAV2177_type"/>
</dbReference>
<dbReference type="GO" id="GO:0008168">
    <property type="term" value="F:methyltransferase activity"/>
    <property type="evidence" value="ECO:0007669"/>
    <property type="project" value="UniProtKB-KW"/>
</dbReference>
<gene>
    <name evidence="1" type="ORF">ACIBP5_16465</name>
</gene>
<comment type="caution">
    <text evidence="1">The sequence shown here is derived from an EMBL/GenBank/DDBJ whole genome shotgun (WGS) entry which is preliminary data.</text>
</comment>
<name>A0ABW8A4Y5_9ACTN</name>